<sequence length="60" mass="6248">MTAAELAGAFGDLRGLPDAGEDEVGLELSDQPSTLKSSPPTLSEGSFVRTAEVEVDALWL</sequence>
<keyword evidence="3" id="KW-1185">Reference proteome</keyword>
<dbReference type="EMBL" id="RHPJ01000005">
    <property type="protein sequence ID" value="TGO03802.1"/>
    <property type="molecule type" value="Genomic_DNA"/>
</dbReference>
<dbReference type="Proteomes" id="UP000297318">
    <property type="component" value="Unassembled WGS sequence"/>
</dbReference>
<evidence type="ECO:0000313" key="2">
    <source>
        <dbReference type="EMBL" id="TGO03802.1"/>
    </source>
</evidence>
<name>A0A4Z1DZK2_9MICO</name>
<organism evidence="2 3">
    <name type="scientific">Serinibacter arcticus</name>
    <dbReference type="NCBI Taxonomy" id="1655435"/>
    <lineage>
        <taxon>Bacteria</taxon>
        <taxon>Bacillati</taxon>
        <taxon>Actinomycetota</taxon>
        <taxon>Actinomycetes</taxon>
        <taxon>Micrococcales</taxon>
        <taxon>Beutenbergiaceae</taxon>
        <taxon>Serinibacter</taxon>
    </lineage>
</organism>
<feature type="region of interest" description="Disordered" evidence="1">
    <location>
        <begin position="1"/>
        <end position="44"/>
    </location>
</feature>
<accession>A0A4Z1DZK2</accession>
<reference evidence="2 3" key="1">
    <citation type="submission" date="2018-11" db="EMBL/GenBank/DDBJ databases">
        <title>Complete genome sequencing of the Actinobacteria Serinibacter sp. K3-2.</title>
        <authorList>
            <person name="Rakitin A.L."/>
            <person name="Beletsky A.V."/>
            <person name="Mardanov A.V."/>
            <person name="Ravin N.V."/>
            <person name="Gromova A.S."/>
            <person name="Filippova S.N."/>
            <person name="Gal'Chenko V.F."/>
        </authorList>
    </citation>
    <scope>NUCLEOTIDE SEQUENCE [LARGE SCALE GENOMIC DNA]</scope>
    <source>
        <strain evidence="2 3">K3-2</strain>
    </source>
</reference>
<gene>
    <name evidence="2" type="ORF">SERN_2814</name>
</gene>
<proteinExistence type="predicted"/>
<dbReference type="RefSeq" id="WP_233251747.1">
    <property type="nucleotide sequence ID" value="NZ_RHPJ01000005.1"/>
</dbReference>
<protein>
    <submittedName>
        <fullName evidence="2">Uncharacterized protein</fullName>
    </submittedName>
</protein>
<dbReference type="AlphaFoldDB" id="A0A4Z1DZK2"/>
<evidence type="ECO:0000256" key="1">
    <source>
        <dbReference type="SAM" id="MobiDB-lite"/>
    </source>
</evidence>
<feature type="compositionally biased region" description="Low complexity" evidence="1">
    <location>
        <begin position="32"/>
        <end position="43"/>
    </location>
</feature>
<evidence type="ECO:0000313" key="3">
    <source>
        <dbReference type="Proteomes" id="UP000297318"/>
    </source>
</evidence>
<comment type="caution">
    <text evidence="2">The sequence shown here is derived from an EMBL/GenBank/DDBJ whole genome shotgun (WGS) entry which is preliminary data.</text>
</comment>